<reference evidence="9 10" key="1">
    <citation type="submission" date="2014-08" db="EMBL/GenBank/DDBJ databases">
        <authorList>
            <person name="Hassan Y.I."/>
            <person name="Lepp D."/>
            <person name="Zhou T."/>
        </authorList>
    </citation>
    <scope>NUCLEOTIDE SEQUENCE [LARGE SCALE GENOMIC DNA]</scope>
    <source>
        <strain evidence="9 10">IFO13584</strain>
    </source>
</reference>
<keyword evidence="3" id="KW-1003">Cell membrane</keyword>
<evidence type="ECO:0000259" key="8">
    <source>
        <dbReference type="PROSITE" id="PS50928"/>
    </source>
</evidence>
<dbReference type="RefSeq" id="WP_035078192.1">
    <property type="nucleotide sequence ID" value="NZ_JQGC01000001.1"/>
</dbReference>
<dbReference type="PANTHER" id="PTHR43163">
    <property type="entry name" value="DIPEPTIDE TRANSPORT SYSTEM PERMEASE PROTEIN DPPB-RELATED"/>
    <property type="match status" value="1"/>
</dbReference>
<keyword evidence="6 7" id="KW-0472">Membrane</keyword>
<feature type="transmembrane region" description="Helical" evidence="7">
    <location>
        <begin position="9"/>
        <end position="30"/>
    </location>
</feature>
<gene>
    <name evidence="9" type="ORF">JP75_01825</name>
</gene>
<evidence type="ECO:0000256" key="3">
    <source>
        <dbReference type="ARBA" id="ARBA00022475"/>
    </source>
</evidence>
<dbReference type="EMBL" id="JQGC01000001">
    <property type="protein sequence ID" value="KFL32894.1"/>
    <property type="molecule type" value="Genomic_DNA"/>
</dbReference>
<dbReference type="Proteomes" id="UP000028981">
    <property type="component" value="Unassembled WGS sequence"/>
</dbReference>
<dbReference type="PROSITE" id="PS50928">
    <property type="entry name" value="ABC_TM1"/>
    <property type="match status" value="1"/>
</dbReference>
<feature type="transmembrane region" description="Helical" evidence="7">
    <location>
        <begin position="247"/>
        <end position="273"/>
    </location>
</feature>
<evidence type="ECO:0000256" key="4">
    <source>
        <dbReference type="ARBA" id="ARBA00022692"/>
    </source>
</evidence>
<sequence length="326" mass="35097">MVAYVIRRLLLLIPMAIGMVVVTFGLLLIIPGDPAAVLLGQDATPEAIETLRNTLGLNDPWYIRLWDYFASLLQGDMGRSIFQNQPVSEIILGRLGATIELAVVALILATLIGLTLGVLAAIRQGTWVDTVTMLFAQLGVSMPVYWLGLLLMLLFAVQLGWLPAIGRGVPLPEAFLAAITGRPQVLWDSIGHIALPALALAANSAAIISRLVRVSMLEVLREDFVRTAYAKGLRKGRVVIRHALRNALLPVLSVIGLRFGALLGGAVLTESIFAWPGLGQLTIAAISQRDLPLIQGIVLTFAIVFALVNLVVDLLYAAVDPRIRLG</sequence>
<dbReference type="InterPro" id="IPR045621">
    <property type="entry name" value="BPD_transp_1_N"/>
</dbReference>
<dbReference type="STRING" id="46914.JP75_01825"/>
<evidence type="ECO:0000256" key="7">
    <source>
        <dbReference type="RuleBase" id="RU363032"/>
    </source>
</evidence>
<dbReference type="OrthoDB" id="9805855at2"/>
<comment type="similarity">
    <text evidence="7">Belongs to the binding-protein-dependent transport system permease family.</text>
</comment>
<organism evidence="9 10">
    <name type="scientific">Devosia riboflavina</name>
    <dbReference type="NCBI Taxonomy" id="46914"/>
    <lineage>
        <taxon>Bacteria</taxon>
        <taxon>Pseudomonadati</taxon>
        <taxon>Pseudomonadota</taxon>
        <taxon>Alphaproteobacteria</taxon>
        <taxon>Hyphomicrobiales</taxon>
        <taxon>Devosiaceae</taxon>
        <taxon>Devosia</taxon>
    </lineage>
</organism>
<evidence type="ECO:0000256" key="6">
    <source>
        <dbReference type="ARBA" id="ARBA00023136"/>
    </source>
</evidence>
<dbReference type="InterPro" id="IPR035906">
    <property type="entry name" value="MetI-like_sf"/>
</dbReference>
<feature type="transmembrane region" description="Helical" evidence="7">
    <location>
        <begin position="134"/>
        <end position="161"/>
    </location>
</feature>
<dbReference type="Gene3D" id="1.10.3720.10">
    <property type="entry name" value="MetI-like"/>
    <property type="match status" value="1"/>
</dbReference>
<dbReference type="CDD" id="cd06261">
    <property type="entry name" value="TM_PBP2"/>
    <property type="match status" value="1"/>
</dbReference>
<feature type="transmembrane region" description="Helical" evidence="7">
    <location>
        <begin position="193"/>
        <end position="212"/>
    </location>
</feature>
<evidence type="ECO:0000256" key="5">
    <source>
        <dbReference type="ARBA" id="ARBA00022989"/>
    </source>
</evidence>
<evidence type="ECO:0000256" key="2">
    <source>
        <dbReference type="ARBA" id="ARBA00022448"/>
    </source>
</evidence>
<feature type="transmembrane region" description="Helical" evidence="7">
    <location>
        <begin position="293"/>
        <end position="319"/>
    </location>
</feature>
<comment type="caution">
    <text evidence="9">The sequence shown here is derived from an EMBL/GenBank/DDBJ whole genome shotgun (WGS) entry which is preliminary data.</text>
</comment>
<keyword evidence="5 7" id="KW-1133">Transmembrane helix</keyword>
<dbReference type="PANTHER" id="PTHR43163:SF6">
    <property type="entry name" value="DIPEPTIDE TRANSPORT SYSTEM PERMEASE PROTEIN DPPB-RELATED"/>
    <property type="match status" value="1"/>
</dbReference>
<keyword evidence="2 7" id="KW-0813">Transport</keyword>
<dbReference type="InterPro" id="IPR000515">
    <property type="entry name" value="MetI-like"/>
</dbReference>
<comment type="subcellular location">
    <subcellularLocation>
        <location evidence="1 7">Cell membrane</location>
        <topology evidence="1 7">Multi-pass membrane protein</topology>
    </subcellularLocation>
</comment>
<feature type="transmembrane region" description="Helical" evidence="7">
    <location>
        <begin position="101"/>
        <end position="122"/>
    </location>
</feature>
<dbReference type="AlphaFoldDB" id="A0A087M7P1"/>
<name>A0A087M7P1_9HYPH</name>
<keyword evidence="10" id="KW-1185">Reference proteome</keyword>
<dbReference type="GO" id="GO:0005886">
    <property type="term" value="C:plasma membrane"/>
    <property type="evidence" value="ECO:0007669"/>
    <property type="project" value="UniProtKB-SubCell"/>
</dbReference>
<protein>
    <submittedName>
        <fullName evidence="9">Peptide ABC transporter permease</fullName>
    </submittedName>
</protein>
<dbReference type="SUPFAM" id="SSF161098">
    <property type="entry name" value="MetI-like"/>
    <property type="match status" value="1"/>
</dbReference>
<feature type="domain" description="ABC transmembrane type-1" evidence="8">
    <location>
        <begin position="95"/>
        <end position="316"/>
    </location>
</feature>
<keyword evidence="4 7" id="KW-0812">Transmembrane</keyword>
<dbReference type="Pfam" id="PF19300">
    <property type="entry name" value="BPD_transp_1_N"/>
    <property type="match status" value="1"/>
</dbReference>
<evidence type="ECO:0000313" key="10">
    <source>
        <dbReference type="Proteomes" id="UP000028981"/>
    </source>
</evidence>
<dbReference type="GO" id="GO:0055085">
    <property type="term" value="P:transmembrane transport"/>
    <property type="evidence" value="ECO:0007669"/>
    <property type="project" value="InterPro"/>
</dbReference>
<dbReference type="Pfam" id="PF00528">
    <property type="entry name" value="BPD_transp_1"/>
    <property type="match status" value="1"/>
</dbReference>
<proteinExistence type="inferred from homology"/>
<evidence type="ECO:0000313" key="9">
    <source>
        <dbReference type="EMBL" id="KFL32894.1"/>
    </source>
</evidence>
<evidence type="ECO:0000256" key="1">
    <source>
        <dbReference type="ARBA" id="ARBA00004651"/>
    </source>
</evidence>
<accession>A0A087M7P1</accession>